<name>A0AAV5LID5_9ROSI</name>
<protein>
    <submittedName>
        <fullName evidence="1">Uncharacterized protein</fullName>
    </submittedName>
</protein>
<sequence>MLIDCCEILEKNPVRLTMVLPIFEGCSHCSLRNYCL</sequence>
<evidence type="ECO:0000313" key="2">
    <source>
        <dbReference type="Proteomes" id="UP001054252"/>
    </source>
</evidence>
<evidence type="ECO:0000313" key="1">
    <source>
        <dbReference type="EMBL" id="GKV36654.1"/>
    </source>
</evidence>
<accession>A0AAV5LID5</accession>
<dbReference type="AlphaFoldDB" id="A0AAV5LID5"/>
<dbReference type="Proteomes" id="UP001054252">
    <property type="component" value="Unassembled WGS sequence"/>
</dbReference>
<organism evidence="1 2">
    <name type="scientific">Rubroshorea leprosula</name>
    <dbReference type="NCBI Taxonomy" id="152421"/>
    <lineage>
        <taxon>Eukaryota</taxon>
        <taxon>Viridiplantae</taxon>
        <taxon>Streptophyta</taxon>
        <taxon>Embryophyta</taxon>
        <taxon>Tracheophyta</taxon>
        <taxon>Spermatophyta</taxon>
        <taxon>Magnoliopsida</taxon>
        <taxon>eudicotyledons</taxon>
        <taxon>Gunneridae</taxon>
        <taxon>Pentapetalae</taxon>
        <taxon>rosids</taxon>
        <taxon>malvids</taxon>
        <taxon>Malvales</taxon>
        <taxon>Dipterocarpaceae</taxon>
        <taxon>Rubroshorea</taxon>
    </lineage>
</organism>
<reference evidence="1 2" key="1">
    <citation type="journal article" date="2021" name="Commun. Biol.">
        <title>The genome of Shorea leprosula (Dipterocarpaceae) highlights the ecological relevance of drought in aseasonal tropical rainforests.</title>
        <authorList>
            <person name="Ng K.K.S."/>
            <person name="Kobayashi M.J."/>
            <person name="Fawcett J.A."/>
            <person name="Hatakeyama M."/>
            <person name="Paape T."/>
            <person name="Ng C.H."/>
            <person name="Ang C.C."/>
            <person name="Tnah L.H."/>
            <person name="Lee C.T."/>
            <person name="Nishiyama T."/>
            <person name="Sese J."/>
            <person name="O'Brien M.J."/>
            <person name="Copetti D."/>
            <person name="Mohd Noor M.I."/>
            <person name="Ong R.C."/>
            <person name="Putra M."/>
            <person name="Sireger I.Z."/>
            <person name="Indrioko S."/>
            <person name="Kosugi Y."/>
            <person name="Izuno A."/>
            <person name="Isagi Y."/>
            <person name="Lee S.L."/>
            <person name="Shimizu K.K."/>
        </authorList>
    </citation>
    <scope>NUCLEOTIDE SEQUENCE [LARGE SCALE GENOMIC DNA]</scope>
    <source>
        <strain evidence="1">214</strain>
    </source>
</reference>
<comment type="caution">
    <text evidence="1">The sequence shown here is derived from an EMBL/GenBank/DDBJ whole genome shotgun (WGS) entry which is preliminary data.</text>
</comment>
<keyword evidence="2" id="KW-1185">Reference proteome</keyword>
<gene>
    <name evidence="1" type="ORF">SLEP1_g44760</name>
</gene>
<dbReference type="EMBL" id="BPVZ01000118">
    <property type="protein sequence ID" value="GKV36654.1"/>
    <property type="molecule type" value="Genomic_DNA"/>
</dbReference>
<proteinExistence type="predicted"/>